<name>A0A078A019_STYLE</name>
<evidence type="ECO:0000313" key="2">
    <source>
        <dbReference type="Proteomes" id="UP000039865"/>
    </source>
</evidence>
<dbReference type="InParanoid" id="A0A078A019"/>
<dbReference type="AlphaFoldDB" id="A0A078A019"/>
<reference evidence="1 2" key="1">
    <citation type="submission" date="2014-06" db="EMBL/GenBank/DDBJ databases">
        <authorList>
            <person name="Swart Estienne"/>
        </authorList>
    </citation>
    <scope>NUCLEOTIDE SEQUENCE [LARGE SCALE GENOMIC DNA]</scope>
    <source>
        <strain evidence="1 2">130c</strain>
    </source>
</reference>
<gene>
    <name evidence="1" type="primary">Contig13018.g13878</name>
    <name evidence="1" type="ORF">STYLEM_4209</name>
</gene>
<proteinExistence type="predicted"/>
<organism evidence="1 2">
    <name type="scientific">Stylonychia lemnae</name>
    <name type="common">Ciliate</name>
    <dbReference type="NCBI Taxonomy" id="5949"/>
    <lineage>
        <taxon>Eukaryota</taxon>
        <taxon>Sar</taxon>
        <taxon>Alveolata</taxon>
        <taxon>Ciliophora</taxon>
        <taxon>Intramacronucleata</taxon>
        <taxon>Spirotrichea</taxon>
        <taxon>Stichotrichia</taxon>
        <taxon>Sporadotrichida</taxon>
        <taxon>Oxytrichidae</taxon>
        <taxon>Stylonychinae</taxon>
        <taxon>Stylonychia</taxon>
    </lineage>
</organism>
<dbReference type="Proteomes" id="UP000039865">
    <property type="component" value="Unassembled WGS sequence"/>
</dbReference>
<accession>A0A078A019</accession>
<protein>
    <submittedName>
        <fullName evidence="1">Uncharacterized protein</fullName>
    </submittedName>
</protein>
<sequence length="181" mass="20608">MGFAVSQASRSNIQKRPNTLIQALNSSYLQPLQFCLLQKFNSCCLTMMKQIELESIKQGINLTINDHEESAQGNGQSTQTFSVQSQAIYRGRGRRPSGAPKNHIDPQAAQKDYQQLFSNWDDDQMDIFQVNDVKNNRELLAALQPIAQKIGFQIKVTQNLSRQEFIKQMEKRGIGIQVYQN</sequence>
<dbReference type="EMBL" id="CCKQ01004088">
    <property type="protein sequence ID" value="CDW75222.1"/>
    <property type="molecule type" value="Genomic_DNA"/>
</dbReference>
<evidence type="ECO:0000313" key="1">
    <source>
        <dbReference type="EMBL" id="CDW75222.1"/>
    </source>
</evidence>
<keyword evidence="2" id="KW-1185">Reference proteome</keyword>